<sequence length="206" mass="22791">MRMVERQIEARGVRDARVLEVMRAVPRHRFVPPERAAQAYRDHPLPIGHGQTISQPYIVATMTELLQPKRDDRVLEIGTGSGYQAAVLSGLVAEVYSIEIVEPLARRAEAVLKELRYDNVTVRAGDGYAGWPEHAPFDAIIVTAAPERVPQALLDQLKPGGRMVIPVGPVHALQELRLIEKTATGELRNRRIAPVRFVPMTGDEGG</sequence>
<keyword evidence="5 7" id="KW-0808">Transferase</keyword>
<comment type="function">
    <text evidence="7">Catalyzes the methyl esterification of L-isoaspartyl residues in peptides and proteins that result from spontaneous decomposition of normal L-aspartyl and L-asparaginyl residues. It plays a role in the repair and/or degradation of damaged proteins.</text>
</comment>
<reference evidence="8 9" key="1">
    <citation type="submission" date="2024-07" db="EMBL/GenBank/DDBJ databases">
        <title>Luteimonas salilacus sp. nov., isolated from the shore soil of Salt Lake in Tibet of China.</title>
        <authorList>
            <person name="Zhang X."/>
            <person name="Li A."/>
        </authorList>
    </citation>
    <scope>NUCLEOTIDE SEQUENCE [LARGE SCALE GENOMIC DNA]</scope>
    <source>
        <strain evidence="8 9">B3-2-R+30</strain>
    </source>
</reference>
<dbReference type="HAMAP" id="MF_00090">
    <property type="entry name" value="PIMT"/>
    <property type="match status" value="1"/>
</dbReference>
<evidence type="ECO:0000256" key="6">
    <source>
        <dbReference type="ARBA" id="ARBA00022691"/>
    </source>
</evidence>
<feature type="active site" evidence="7">
    <location>
        <position position="54"/>
    </location>
</feature>
<dbReference type="Gene3D" id="3.40.50.150">
    <property type="entry name" value="Vaccinia Virus protein VP39"/>
    <property type="match status" value="1"/>
</dbReference>
<evidence type="ECO:0000256" key="1">
    <source>
        <dbReference type="ARBA" id="ARBA00004496"/>
    </source>
</evidence>
<protein>
    <recommendedName>
        <fullName evidence="7">Protein-L-isoaspartate O-methyltransferase</fullName>
        <ecNumber evidence="7">2.1.1.77</ecNumber>
    </recommendedName>
    <alternativeName>
        <fullName evidence="7">L-isoaspartyl protein carboxyl methyltransferase</fullName>
    </alternativeName>
    <alternativeName>
        <fullName evidence="7">Protein L-isoaspartyl methyltransferase</fullName>
    </alternativeName>
    <alternativeName>
        <fullName evidence="7">Protein-beta-aspartate methyltransferase</fullName>
        <shortName evidence="7">PIMT</shortName>
    </alternativeName>
</protein>
<evidence type="ECO:0000256" key="7">
    <source>
        <dbReference type="HAMAP-Rule" id="MF_00090"/>
    </source>
</evidence>
<comment type="similarity">
    <text evidence="2 7">Belongs to the methyltransferase superfamily. L-isoaspartyl/D-aspartyl protein methyltransferase family.</text>
</comment>
<gene>
    <name evidence="7" type="primary">pcm</name>
    <name evidence="8" type="ORF">AB6713_04525</name>
</gene>
<evidence type="ECO:0000256" key="2">
    <source>
        <dbReference type="ARBA" id="ARBA00005369"/>
    </source>
</evidence>
<dbReference type="CDD" id="cd02440">
    <property type="entry name" value="AdoMet_MTases"/>
    <property type="match status" value="1"/>
</dbReference>
<comment type="catalytic activity">
    <reaction evidence="7">
        <text>[protein]-L-isoaspartate + S-adenosyl-L-methionine = [protein]-L-isoaspartate alpha-methyl ester + S-adenosyl-L-homocysteine</text>
        <dbReference type="Rhea" id="RHEA:12705"/>
        <dbReference type="Rhea" id="RHEA-COMP:12143"/>
        <dbReference type="Rhea" id="RHEA-COMP:12144"/>
        <dbReference type="ChEBI" id="CHEBI:57856"/>
        <dbReference type="ChEBI" id="CHEBI:59789"/>
        <dbReference type="ChEBI" id="CHEBI:90596"/>
        <dbReference type="ChEBI" id="CHEBI:90598"/>
        <dbReference type="EC" id="2.1.1.77"/>
    </reaction>
</comment>
<dbReference type="PANTHER" id="PTHR11579:SF0">
    <property type="entry name" value="PROTEIN-L-ISOASPARTATE(D-ASPARTATE) O-METHYLTRANSFERASE"/>
    <property type="match status" value="1"/>
</dbReference>
<dbReference type="InterPro" id="IPR000682">
    <property type="entry name" value="PCMT"/>
</dbReference>
<dbReference type="Pfam" id="PF01135">
    <property type="entry name" value="PCMT"/>
    <property type="match status" value="1"/>
</dbReference>
<keyword evidence="4 7" id="KW-0489">Methyltransferase</keyword>
<dbReference type="SUPFAM" id="SSF53335">
    <property type="entry name" value="S-adenosyl-L-methionine-dependent methyltransferases"/>
    <property type="match status" value="1"/>
</dbReference>
<dbReference type="GO" id="GO:0004719">
    <property type="term" value="F:protein-L-isoaspartate (D-aspartate) O-methyltransferase activity"/>
    <property type="evidence" value="ECO:0007669"/>
    <property type="project" value="UniProtKB-EC"/>
</dbReference>
<dbReference type="Proteomes" id="UP001566331">
    <property type="component" value="Unassembled WGS sequence"/>
</dbReference>
<dbReference type="RefSeq" id="WP_370563095.1">
    <property type="nucleotide sequence ID" value="NZ_JBFWIB010000002.1"/>
</dbReference>
<name>A0ABV4HNV8_9GAMM</name>
<dbReference type="NCBIfam" id="TIGR00080">
    <property type="entry name" value="pimt"/>
    <property type="match status" value="1"/>
</dbReference>
<evidence type="ECO:0000256" key="5">
    <source>
        <dbReference type="ARBA" id="ARBA00022679"/>
    </source>
</evidence>
<accession>A0ABV4HNV8</accession>
<proteinExistence type="inferred from homology"/>
<keyword evidence="6 7" id="KW-0949">S-adenosyl-L-methionine</keyword>
<dbReference type="EMBL" id="JBFWIC010000004">
    <property type="protein sequence ID" value="MEZ0473883.1"/>
    <property type="molecule type" value="Genomic_DNA"/>
</dbReference>
<keyword evidence="9" id="KW-1185">Reference proteome</keyword>
<evidence type="ECO:0000256" key="4">
    <source>
        <dbReference type="ARBA" id="ARBA00022603"/>
    </source>
</evidence>
<dbReference type="EC" id="2.1.1.77" evidence="7"/>
<dbReference type="InterPro" id="IPR029063">
    <property type="entry name" value="SAM-dependent_MTases_sf"/>
</dbReference>
<comment type="caution">
    <text evidence="8">The sequence shown here is derived from an EMBL/GenBank/DDBJ whole genome shotgun (WGS) entry which is preliminary data.</text>
</comment>
<organism evidence="8 9">
    <name type="scientific">Luteimonas salinilitoris</name>
    <dbReference type="NCBI Taxonomy" id="3237697"/>
    <lineage>
        <taxon>Bacteria</taxon>
        <taxon>Pseudomonadati</taxon>
        <taxon>Pseudomonadota</taxon>
        <taxon>Gammaproteobacteria</taxon>
        <taxon>Lysobacterales</taxon>
        <taxon>Lysobacteraceae</taxon>
        <taxon>Luteimonas</taxon>
    </lineage>
</organism>
<evidence type="ECO:0000313" key="8">
    <source>
        <dbReference type="EMBL" id="MEZ0473883.1"/>
    </source>
</evidence>
<evidence type="ECO:0000313" key="9">
    <source>
        <dbReference type="Proteomes" id="UP001566331"/>
    </source>
</evidence>
<comment type="subcellular location">
    <subcellularLocation>
        <location evidence="1 7">Cytoplasm</location>
    </subcellularLocation>
</comment>
<dbReference type="NCBIfam" id="NF001453">
    <property type="entry name" value="PRK00312.1"/>
    <property type="match status" value="1"/>
</dbReference>
<dbReference type="PROSITE" id="PS01279">
    <property type="entry name" value="PCMT"/>
    <property type="match status" value="1"/>
</dbReference>
<dbReference type="PANTHER" id="PTHR11579">
    <property type="entry name" value="PROTEIN-L-ISOASPARTATE O-METHYLTRANSFERASE"/>
    <property type="match status" value="1"/>
</dbReference>
<evidence type="ECO:0000256" key="3">
    <source>
        <dbReference type="ARBA" id="ARBA00022490"/>
    </source>
</evidence>
<keyword evidence="3 7" id="KW-0963">Cytoplasm</keyword>
<dbReference type="GO" id="GO:0032259">
    <property type="term" value="P:methylation"/>
    <property type="evidence" value="ECO:0007669"/>
    <property type="project" value="UniProtKB-KW"/>
</dbReference>